<dbReference type="HOGENOM" id="CLU_053514_1_2_5"/>
<dbReference type="InterPro" id="IPR014729">
    <property type="entry name" value="Rossmann-like_a/b/a_fold"/>
</dbReference>
<dbReference type="GO" id="GO:0005886">
    <property type="term" value="C:plasma membrane"/>
    <property type="evidence" value="ECO:0007669"/>
    <property type="project" value="TreeGrafter"/>
</dbReference>
<dbReference type="EMBL" id="CP000390">
    <property type="protein sequence ID" value="ABG62654.1"/>
    <property type="molecule type" value="Genomic_DNA"/>
</dbReference>
<dbReference type="PANTHER" id="PTHR30336:SF4">
    <property type="entry name" value="ENVELOPE BIOGENESIS FACTOR ELYC"/>
    <property type="match status" value="1"/>
</dbReference>
<feature type="transmembrane region" description="Helical" evidence="1">
    <location>
        <begin position="42"/>
        <end position="68"/>
    </location>
</feature>
<feature type="transmembrane region" description="Helical" evidence="1">
    <location>
        <begin position="12"/>
        <end position="35"/>
    </location>
</feature>
<name>Q11IX1_CHESB</name>
<dbReference type="GO" id="GO:0043164">
    <property type="term" value="P:Gram-negative-bacterium-type cell wall biogenesis"/>
    <property type="evidence" value="ECO:0007669"/>
    <property type="project" value="TreeGrafter"/>
</dbReference>
<evidence type="ECO:0000259" key="2">
    <source>
        <dbReference type="Pfam" id="PF02698"/>
    </source>
</evidence>
<keyword evidence="1" id="KW-0472">Membrane</keyword>
<organism evidence="3">
    <name type="scientific">Chelativorans sp. (strain BNC1)</name>
    <dbReference type="NCBI Taxonomy" id="266779"/>
    <lineage>
        <taxon>Bacteria</taxon>
        <taxon>Pseudomonadati</taxon>
        <taxon>Pseudomonadota</taxon>
        <taxon>Alphaproteobacteria</taxon>
        <taxon>Hyphomicrobiales</taxon>
        <taxon>Phyllobacteriaceae</taxon>
        <taxon>Chelativorans</taxon>
    </lineage>
</organism>
<evidence type="ECO:0000313" key="3">
    <source>
        <dbReference type="EMBL" id="ABG62654.1"/>
    </source>
</evidence>
<feature type="domain" description="DUF218" evidence="2">
    <location>
        <begin position="83"/>
        <end position="249"/>
    </location>
</feature>
<gene>
    <name evidence="3" type="ordered locus">Meso_1258</name>
</gene>
<sequence length="268" mass="28618">MPAVFFFLSKLFSIFAVPSNLVGFVALLGLVLLLFRRKVAGTLFVGTAAILLAVIGWSPLGSAALLALENRFPRPAISGPIAGIVVLGGEIDTDVSAERKTIALTDAAERLTKTAEFNRLYPNARILLSGGINDLLITHDRTEAALARELLVKIGVPADRIELEERSRNTCENAIESKAVAAPKPGETWLLVTSAFHMPRAVGCFRAAGFPVLPYPVDYLARRSALSSLAPSVAAGLYLTDIAAHEWLGLAAYYFAKGTELFPAPEGS</sequence>
<dbReference type="InterPro" id="IPR051599">
    <property type="entry name" value="Cell_Envelope_Assoc"/>
</dbReference>
<accession>Q11IX1</accession>
<dbReference type="STRING" id="266779.Meso_1258"/>
<keyword evidence="1" id="KW-1133">Transmembrane helix</keyword>
<evidence type="ECO:0000256" key="1">
    <source>
        <dbReference type="SAM" id="Phobius"/>
    </source>
</evidence>
<dbReference type="KEGG" id="mes:Meso_1258"/>
<dbReference type="Pfam" id="PF02698">
    <property type="entry name" value="DUF218"/>
    <property type="match status" value="1"/>
</dbReference>
<proteinExistence type="predicted"/>
<dbReference type="GO" id="GO:0000270">
    <property type="term" value="P:peptidoglycan metabolic process"/>
    <property type="evidence" value="ECO:0007669"/>
    <property type="project" value="TreeGrafter"/>
</dbReference>
<dbReference type="PANTHER" id="PTHR30336">
    <property type="entry name" value="INNER MEMBRANE PROTEIN, PROBABLE PERMEASE"/>
    <property type="match status" value="1"/>
</dbReference>
<protein>
    <recommendedName>
        <fullName evidence="2">DUF218 domain-containing protein</fullName>
    </recommendedName>
</protein>
<dbReference type="InterPro" id="IPR003848">
    <property type="entry name" value="DUF218"/>
</dbReference>
<keyword evidence="1" id="KW-0812">Transmembrane</keyword>
<dbReference type="CDD" id="cd06259">
    <property type="entry name" value="YdcF-like"/>
    <property type="match status" value="1"/>
</dbReference>
<dbReference type="eggNOG" id="COG1434">
    <property type="taxonomic scope" value="Bacteria"/>
</dbReference>
<reference evidence="3" key="1">
    <citation type="submission" date="2006-06" db="EMBL/GenBank/DDBJ databases">
        <title>Complete sequence of chromosome of Chelativorans sp. BNC1.</title>
        <authorList>
            <consortium name="US DOE Joint Genome Institute"/>
            <person name="Copeland A."/>
            <person name="Lucas S."/>
            <person name="Lapidus A."/>
            <person name="Barry K."/>
            <person name="Detter J.C."/>
            <person name="Glavina del Rio T."/>
            <person name="Hammon N."/>
            <person name="Israni S."/>
            <person name="Dalin E."/>
            <person name="Tice H."/>
            <person name="Pitluck S."/>
            <person name="Chertkov O."/>
            <person name="Brettin T."/>
            <person name="Bruce D."/>
            <person name="Han C."/>
            <person name="Tapia R."/>
            <person name="Gilna P."/>
            <person name="Schmutz J."/>
            <person name="Larimer F."/>
            <person name="Land M."/>
            <person name="Hauser L."/>
            <person name="Kyrpides N."/>
            <person name="Mikhailova N."/>
            <person name="Richardson P."/>
        </authorList>
    </citation>
    <scope>NUCLEOTIDE SEQUENCE</scope>
    <source>
        <strain evidence="3">BNC1</strain>
    </source>
</reference>
<dbReference type="Gene3D" id="3.40.50.620">
    <property type="entry name" value="HUPs"/>
    <property type="match status" value="1"/>
</dbReference>
<dbReference type="AlphaFoldDB" id="Q11IX1"/>